<dbReference type="RefSeq" id="WP_109100833.1">
    <property type="nucleotide sequence ID" value="NZ_QDKQ01000035.1"/>
</dbReference>
<dbReference type="AlphaFoldDB" id="A0A2T9K3E5"/>
<evidence type="ECO:0000256" key="1">
    <source>
        <dbReference type="SAM" id="MobiDB-lite"/>
    </source>
</evidence>
<dbReference type="Gene3D" id="3.40.960.10">
    <property type="entry name" value="VSR Endonuclease"/>
    <property type="match status" value="1"/>
</dbReference>
<evidence type="ECO:0000313" key="3">
    <source>
        <dbReference type="EMBL" id="PVM90331.1"/>
    </source>
</evidence>
<accession>A0A2T9K3E5</accession>
<dbReference type="InterPro" id="IPR047216">
    <property type="entry name" value="Endonuclease_DUF559_bact"/>
</dbReference>
<keyword evidence="3" id="KW-0255">Endonuclease</keyword>
<feature type="compositionally biased region" description="Pro residues" evidence="1">
    <location>
        <begin position="129"/>
        <end position="138"/>
    </location>
</feature>
<dbReference type="CDD" id="cd01038">
    <property type="entry name" value="Endonuclease_DUF559"/>
    <property type="match status" value="1"/>
</dbReference>
<dbReference type="EMBL" id="QDKQ01000035">
    <property type="protein sequence ID" value="PVM90331.1"/>
    <property type="molecule type" value="Genomic_DNA"/>
</dbReference>
<reference evidence="3 4" key="1">
    <citation type="submission" date="2018-04" db="EMBL/GenBank/DDBJ databases">
        <title>The genome sequence of Caulobacter sp. 744.</title>
        <authorList>
            <person name="Gao J."/>
            <person name="Sun J."/>
        </authorList>
    </citation>
    <scope>NUCLEOTIDE SEQUENCE [LARGE SCALE GENOMIC DNA]</scope>
    <source>
        <strain evidence="3 4">774</strain>
    </source>
</reference>
<dbReference type="InterPro" id="IPR007569">
    <property type="entry name" value="DUF559"/>
</dbReference>
<evidence type="ECO:0000313" key="4">
    <source>
        <dbReference type="Proteomes" id="UP000245073"/>
    </source>
</evidence>
<proteinExistence type="predicted"/>
<sequence length="146" mass="16487">MRSPVLTLKRARRLRREMTLPETMLWQRLRRRGEDPPLRRQHPVGVYILDFYCSAARLAVEIDGAGHDTADQARHDARRDAWLASQGIEIMRIAAGDFLRDPDEVALGVWTLAAERMGGIRAVSERRSPPPPASPVPLPRCTGEEN</sequence>
<dbReference type="OrthoDB" id="9798754at2"/>
<keyword evidence="4" id="KW-1185">Reference proteome</keyword>
<dbReference type="GO" id="GO:0004519">
    <property type="term" value="F:endonuclease activity"/>
    <property type="evidence" value="ECO:0007669"/>
    <property type="project" value="UniProtKB-KW"/>
</dbReference>
<protein>
    <submittedName>
        <fullName evidence="3">Endonuclease domain-containing protein</fullName>
    </submittedName>
</protein>
<keyword evidence="3" id="KW-0540">Nuclease</keyword>
<organism evidence="3 4">
    <name type="scientific">Caulobacter endophyticus</name>
    <dbReference type="NCBI Taxonomy" id="2172652"/>
    <lineage>
        <taxon>Bacteria</taxon>
        <taxon>Pseudomonadati</taxon>
        <taxon>Pseudomonadota</taxon>
        <taxon>Alphaproteobacteria</taxon>
        <taxon>Caulobacterales</taxon>
        <taxon>Caulobacteraceae</taxon>
        <taxon>Caulobacter</taxon>
    </lineage>
</organism>
<name>A0A2T9K3E5_9CAUL</name>
<evidence type="ECO:0000259" key="2">
    <source>
        <dbReference type="Pfam" id="PF04480"/>
    </source>
</evidence>
<dbReference type="InterPro" id="IPR011335">
    <property type="entry name" value="Restrct_endonuc-II-like"/>
</dbReference>
<dbReference type="Proteomes" id="UP000245073">
    <property type="component" value="Unassembled WGS sequence"/>
</dbReference>
<feature type="domain" description="DUF559" evidence="2">
    <location>
        <begin position="9"/>
        <end position="107"/>
    </location>
</feature>
<dbReference type="PANTHER" id="PTHR38590:SF1">
    <property type="entry name" value="BLL0828 PROTEIN"/>
    <property type="match status" value="1"/>
</dbReference>
<keyword evidence="3" id="KW-0378">Hydrolase</keyword>
<dbReference type="SUPFAM" id="SSF52980">
    <property type="entry name" value="Restriction endonuclease-like"/>
    <property type="match status" value="1"/>
</dbReference>
<feature type="region of interest" description="Disordered" evidence="1">
    <location>
        <begin position="121"/>
        <end position="146"/>
    </location>
</feature>
<gene>
    <name evidence="3" type="ORF">DDF67_10415</name>
</gene>
<comment type="caution">
    <text evidence="3">The sequence shown here is derived from an EMBL/GenBank/DDBJ whole genome shotgun (WGS) entry which is preliminary data.</text>
</comment>
<dbReference type="PANTHER" id="PTHR38590">
    <property type="entry name" value="BLL0828 PROTEIN"/>
    <property type="match status" value="1"/>
</dbReference>
<dbReference type="Pfam" id="PF04480">
    <property type="entry name" value="DUF559"/>
    <property type="match status" value="1"/>
</dbReference>